<keyword evidence="19" id="KW-1185">Reference proteome</keyword>
<feature type="domain" description="HAMP" evidence="17">
    <location>
        <begin position="92"/>
        <end position="145"/>
    </location>
</feature>
<sequence length="367" mass="41533">MRDRRDQGWRVGRDPRMPYGKRQRPKLSMRMVAAFSLTVFLIVSLTMVSIGVIVGIANLLGLLDRPNPIILVFGVLLASTLMNTVFAHGAGSRFLSPIAQLNNAMEQITRGNFDIHIPEHRGPREVGEMTRNFNIMAQELNNTQMLRNDFVSNVSHEFKTPLSSIEGYVTLLQDPSLSEEEKQAYIEKTLESTKRLSSLVNNILQLSRLENQEIVPDQTMFSLDEQVRQIVLMSQNEWSDKKINLEIDLEEVQYYGNSNFLAMVWQNIFNNALKFISNDGTIEITLKKNEDYTVVSIADDGIGMSPQTKRRIFEKFYQADNSRAHEGNGLGLSLVKRIIDLHNGKIEVQSVEGVGTTFIISLPNNAN</sequence>
<evidence type="ECO:0000256" key="6">
    <source>
        <dbReference type="ARBA" id="ARBA00022692"/>
    </source>
</evidence>
<evidence type="ECO:0000256" key="11">
    <source>
        <dbReference type="ARBA" id="ARBA00023136"/>
    </source>
</evidence>
<dbReference type="Pfam" id="PF02518">
    <property type="entry name" value="HATPase_c"/>
    <property type="match status" value="1"/>
</dbReference>
<evidence type="ECO:0000256" key="3">
    <source>
        <dbReference type="ARBA" id="ARBA00012438"/>
    </source>
</evidence>
<keyword evidence="4" id="KW-0597">Phosphoprotein</keyword>
<keyword evidence="11 15" id="KW-0472">Membrane</keyword>
<dbReference type="PANTHER" id="PTHR45528:SF11">
    <property type="entry name" value="HISTIDINE KINASE"/>
    <property type="match status" value="1"/>
</dbReference>
<dbReference type="Gene3D" id="3.30.565.10">
    <property type="entry name" value="Histidine kinase-like ATPase, C-terminal domain"/>
    <property type="match status" value="1"/>
</dbReference>
<dbReference type="Pfam" id="PF00672">
    <property type="entry name" value="HAMP"/>
    <property type="match status" value="1"/>
</dbReference>
<accession>A0ABU0E0C5</accession>
<dbReference type="SUPFAM" id="SSF158472">
    <property type="entry name" value="HAMP domain-like"/>
    <property type="match status" value="1"/>
</dbReference>
<evidence type="ECO:0000313" key="18">
    <source>
        <dbReference type="EMBL" id="MDQ0360281.1"/>
    </source>
</evidence>
<feature type="region of interest" description="Disordered" evidence="14">
    <location>
        <begin position="1"/>
        <end position="22"/>
    </location>
</feature>
<dbReference type="Gene3D" id="6.10.340.10">
    <property type="match status" value="1"/>
</dbReference>
<dbReference type="Pfam" id="PF00512">
    <property type="entry name" value="HisKA"/>
    <property type="match status" value="1"/>
</dbReference>
<dbReference type="InterPro" id="IPR005467">
    <property type="entry name" value="His_kinase_dom"/>
</dbReference>
<proteinExistence type="predicted"/>
<dbReference type="GO" id="GO:0016301">
    <property type="term" value="F:kinase activity"/>
    <property type="evidence" value="ECO:0007669"/>
    <property type="project" value="UniProtKB-KW"/>
</dbReference>
<dbReference type="SMART" id="SM00387">
    <property type="entry name" value="HATPase_c"/>
    <property type="match status" value="1"/>
</dbReference>
<evidence type="ECO:0000256" key="12">
    <source>
        <dbReference type="ARBA" id="ARBA00037219"/>
    </source>
</evidence>
<dbReference type="InterPro" id="IPR050398">
    <property type="entry name" value="HssS/ArlS-like"/>
</dbReference>
<evidence type="ECO:0000313" key="19">
    <source>
        <dbReference type="Proteomes" id="UP001230220"/>
    </source>
</evidence>
<comment type="catalytic activity">
    <reaction evidence="1">
        <text>ATP + protein L-histidine = ADP + protein N-phospho-L-histidine.</text>
        <dbReference type="EC" id="2.7.13.3"/>
    </reaction>
</comment>
<dbReference type="SUPFAM" id="SSF55874">
    <property type="entry name" value="ATPase domain of HSP90 chaperone/DNA topoisomerase II/histidine kinase"/>
    <property type="match status" value="1"/>
</dbReference>
<name>A0ABU0E0C5_9FIRM</name>
<dbReference type="InterPro" id="IPR003594">
    <property type="entry name" value="HATPase_dom"/>
</dbReference>
<keyword evidence="7 18" id="KW-0418">Kinase</keyword>
<dbReference type="Proteomes" id="UP001230220">
    <property type="component" value="Unassembled WGS sequence"/>
</dbReference>
<evidence type="ECO:0000256" key="4">
    <source>
        <dbReference type="ARBA" id="ARBA00022553"/>
    </source>
</evidence>
<dbReference type="InterPro" id="IPR036097">
    <property type="entry name" value="HisK_dim/P_sf"/>
</dbReference>
<evidence type="ECO:0000256" key="5">
    <source>
        <dbReference type="ARBA" id="ARBA00022679"/>
    </source>
</evidence>
<dbReference type="EMBL" id="JAUSUR010000001">
    <property type="protein sequence ID" value="MDQ0360281.1"/>
    <property type="molecule type" value="Genomic_DNA"/>
</dbReference>
<dbReference type="InterPro" id="IPR003661">
    <property type="entry name" value="HisK_dim/P_dom"/>
</dbReference>
<keyword evidence="6 15" id="KW-0812">Transmembrane</keyword>
<protein>
    <recommendedName>
        <fullName evidence="13">Heme sensor protein HssS</fullName>
        <ecNumber evidence="3">2.7.13.3</ecNumber>
    </recommendedName>
</protein>
<dbReference type="InterPro" id="IPR003660">
    <property type="entry name" value="HAMP_dom"/>
</dbReference>
<dbReference type="SUPFAM" id="SSF47384">
    <property type="entry name" value="Homodimeric domain of signal transducing histidine kinase"/>
    <property type="match status" value="1"/>
</dbReference>
<evidence type="ECO:0000256" key="13">
    <source>
        <dbReference type="ARBA" id="ARBA00040841"/>
    </source>
</evidence>
<evidence type="ECO:0000256" key="14">
    <source>
        <dbReference type="SAM" id="MobiDB-lite"/>
    </source>
</evidence>
<feature type="transmembrane region" description="Helical" evidence="15">
    <location>
        <begin position="69"/>
        <end position="87"/>
    </location>
</feature>
<dbReference type="RefSeq" id="WP_307406050.1">
    <property type="nucleotide sequence ID" value="NZ_JAUSUR010000001.1"/>
</dbReference>
<comment type="caution">
    <text evidence="18">The sequence shown here is derived from an EMBL/GenBank/DDBJ whole genome shotgun (WGS) entry which is preliminary data.</text>
</comment>
<comment type="function">
    <text evidence="12">Member of the two-component regulatory system HssS/HssR involved in intracellular heme homeostasis and tempering of staphylococcal virulence. HssS functions as a heme sensor histidine kinase which is autophosphorylated at a histidine residue and transfers its phosphate group to an aspartate residue of HssR. HssR/HssS activates the expression of hrtAB, an efflux pump, in response to extracellular heme, hemin, hemoglobin or blood.</text>
</comment>
<keyword evidence="8 15" id="KW-1133">Transmembrane helix</keyword>
<evidence type="ECO:0000256" key="9">
    <source>
        <dbReference type="ARBA" id="ARBA00023012"/>
    </source>
</evidence>
<evidence type="ECO:0000256" key="8">
    <source>
        <dbReference type="ARBA" id="ARBA00022989"/>
    </source>
</evidence>
<dbReference type="CDD" id="cd00075">
    <property type="entry name" value="HATPase"/>
    <property type="match status" value="1"/>
</dbReference>
<dbReference type="SMART" id="SM00388">
    <property type="entry name" value="HisKA"/>
    <property type="match status" value="1"/>
</dbReference>
<gene>
    <name evidence="18" type="ORF">J2S15_001012</name>
</gene>
<reference evidence="18 19" key="1">
    <citation type="submission" date="2023-07" db="EMBL/GenBank/DDBJ databases">
        <title>Genomic Encyclopedia of Type Strains, Phase IV (KMG-IV): sequencing the most valuable type-strain genomes for metagenomic binning, comparative biology and taxonomic classification.</title>
        <authorList>
            <person name="Goeker M."/>
        </authorList>
    </citation>
    <scope>NUCLEOTIDE SEQUENCE [LARGE SCALE GENOMIC DNA]</scope>
    <source>
        <strain evidence="18 19">DSM 16784</strain>
    </source>
</reference>
<keyword evidence="5" id="KW-0808">Transferase</keyword>
<evidence type="ECO:0000256" key="2">
    <source>
        <dbReference type="ARBA" id="ARBA00004141"/>
    </source>
</evidence>
<dbReference type="PRINTS" id="PR00344">
    <property type="entry name" value="BCTRLSENSOR"/>
</dbReference>
<evidence type="ECO:0000259" key="16">
    <source>
        <dbReference type="PROSITE" id="PS50109"/>
    </source>
</evidence>
<dbReference type="InterPro" id="IPR004358">
    <property type="entry name" value="Sig_transdc_His_kin-like_C"/>
</dbReference>
<feature type="compositionally biased region" description="Basic and acidic residues" evidence="14">
    <location>
        <begin position="1"/>
        <end position="16"/>
    </location>
</feature>
<feature type="domain" description="Histidine kinase" evidence="16">
    <location>
        <begin position="153"/>
        <end position="366"/>
    </location>
</feature>
<dbReference type="SMART" id="SM00304">
    <property type="entry name" value="HAMP"/>
    <property type="match status" value="1"/>
</dbReference>
<evidence type="ECO:0000259" key="17">
    <source>
        <dbReference type="PROSITE" id="PS50885"/>
    </source>
</evidence>
<dbReference type="CDD" id="cd06225">
    <property type="entry name" value="HAMP"/>
    <property type="match status" value="1"/>
</dbReference>
<keyword evidence="9" id="KW-0902">Two-component regulatory system</keyword>
<comment type="subcellular location">
    <subcellularLocation>
        <location evidence="2">Membrane</location>
        <topology evidence="2">Multi-pass membrane protein</topology>
    </subcellularLocation>
</comment>
<evidence type="ECO:0000256" key="1">
    <source>
        <dbReference type="ARBA" id="ARBA00000085"/>
    </source>
</evidence>
<dbReference type="CDD" id="cd00082">
    <property type="entry name" value="HisKA"/>
    <property type="match status" value="1"/>
</dbReference>
<dbReference type="PROSITE" id="PS50885">
    <property type="entry name" value="HAMP"/>
    <property type="match status" value="1"/>
</dbReference>
<evidence type="ECO:0000256" key="7">
    <source>
        <dbReference type="ARBA" id="ARBA00022777"/>
    </source>
</evidence>
<feature type="transmembrane region" description="Helical" evidence="15">
    <location>
        <begin position="31"/>
        <end position="57"/>
    </location>
</feature>
<dbReference type="EC" id="2.7.13.3" evidence="3"/>
<evidence type="ECO:0000256" key="10">
    <source>
        <dbReference type="ARBA" id="ARBA00023026"/>
    </source>
</evidence>
<dbReference type="PROSITE" id="PS50109">
    <property type="entry name" value="HIS_KIN"/>
    <property type="match status" value="1"/>
</dbReference>
<keyword evidence="10" id="KW-0843">Virulence</keyword>
<evidence type="ECO:0000256" key="15">
    <source>
        <dbReference type="SAM" id="Phobius"/>
    </source>
</evidence>
<dbReference type="InterPro" id="IPR036890">
    <property type="entry name" value="HATPase_C_sf"/>
</dbReference>
<dbReference type="PANTHER" id="PTHR45528">
    <property type="entry name" value="SENSOR HISTIDINE KINASE CPXA"/>
    <property type="match status" value="1"/>
</dbReference>
<organism evidence="18 19">
    <name type="scientific">Breznakia pachnodae</name>
    <dbReference type="NCBI Taxonomy" id="265178"/>
    <lineage>
        <taxon>Bacteria</taxon>
        <taxon>Bacillati</taxon>
        <taxon>Bacillota</taxon>
        <taxon>Erysipelotrichia</taxon>
        <taxon>Erysipelotrichales</taxon>
        <taxon>Erysipelotrichaceae</taxon>
        <taxon>Breznakia</taxon>
    </lineage>
</organism>
<dbReference type="Gene3D" id="1.10.287.130">
    <property type="match status" value="1"/>
</dbReference>